<evidence type="ECO:0000256" key="4">
    <source>
        <dbReference type="ARBA" id="ARBA00023242"/>
    </source>
</evidence>
<keyword evidence="2 5" id="KW-0238">DNA-binding</keyword>
<reference evidence="9" key="1">
    <citation type="journal article" date="2013" name="Genome Biol. Evol.">
        <title>Punctuated emergences of genetic and phenotypic innovations in eumetazoan, bilaterian, euteleostome, and hominidae ancestors.</title>
        <authorList>
            <person name="Wenger Y."/>
            <person name="Galliot B."/>
        </authorList>
    </citation>
    <scope>NUCLEOTIDE SEQUENCE</scope>
    <source>
        <tissue evidence="9">Whole animals</tissue>
    </source>
</reference>
<accession>T2M3S2</accession>
<sequence length="235" mass="28090">HNKFIFNREFTQVKSRKQKRKKTFAYARNFINKMDFSIEALLDLKKNKLNTKLNNNTQTTINCFSWKIFESHLSNLDAKENEFTDTLQTDKPSDNPENEKKISQNDWSKKNPSCKNRRMPRSADRRMRTSFTFEQLNELENKFNDSQYLTSHERLNLALNLGLSETKIKVWFQNRRTKLKKINALMDFCYSKSQNAFLTQEVPINYSWGLPEENIFSAYARWPSIDFRVHNYLQT</sequence>
<dbReference type="SUPFAM" id="SSF46689">
    <property type="entry name" value="Homeodomain-like"/>
    <property type="match status" value="1"/>
</dbReference>
<feature type="non-terminal residue" evidence="9">
    <location>
        <position position="1"/>
    </location>
</feature>
<gene>
    <name evidence="9" type="primary">NKX1-2</name>
</gene>
<keyword evidence="4 5" id="KW-0539">Nucleus</keyword>
<feature type="DNA-binding region" description="Homeobox" evidence="5">
    <location>
        <begin position="124"/>
        <end position="183"/>
    </location>
</feature>
<dbReference type="Pfam" id="PF00046">
    <property type="entry name" value="Homeodomain"/>
    <property type="match status" value="1"/>
</dbReference>
<name>T2M3S2_HYDVU</name>
<protein>
    <submittedName>
        <fullName evidence="9">NK1 transcription factor-related protein 2</fullName>
    </submittedName>
</protein>
<dbReference type="CDD" id="cd00086">
    <property type="entry name" value="homeodomain"/>
    <property type="match status" value="1"/>
</dbReference>
<dbReference type="InterPro" id="IPR017970">
    <property type="entry name" value="Homeobox_CS"/>
</dbReference>
<dbReference type="PROSITE" id="PS50071">
    <property type="entry name" value="HOMEOBOX_2"/>
    <property type="match status" value="1"/>
</dbReference>
<feature type="domain" description="Homeobox" evidence="8">
    <location>
        <begin position="122"/>
        <end position="182"/>
    </location>
</feature>
<dbReference type="AlphaFoldDB" id="T2M3S2"/>
<evidence type="ECO:0000256" key="5">
    <source>
        <dbReference type="PROSITE-ProRule" id="PRU00108"/>
    </source>
</evidence>
<evidence type="ECO:0000313" key="9">
    <source>
        <dbReference type="EMBL" id="CDG66764.1"/>
    </source>
</evidence>
<evidence type="ECO:0000256" key="3">
    <source>
        <dbReference type="ARBA" id="ARBA00023155"/>
    </source>
</evidence>
<evidence type="ECO:0000259" key="8">
    <source>
        <dbReference type="PROSITE" id="PS50071"/>
    </source>
</evidence>
<dbReference type="InterPro" id="IPR001356">
    <property type="entry name" value="HD"/>
</dbReference>
<evidence type="ECO:0000256" key="2">
    <source>
        <dbReference type="ARBA" id="ARBA00023125"/>
    </source>
</evidence>
<dbReference type="GO" id="GO:0000978">
    <property type="term" value="F:RNA polymerase II cis-regulatory region sequence-specific DNA binding"/>
    <property type="evidence" value="ECO:0007669"/>
    <property type="project" value="TreeGrafter"/>
</dbReference>
<organism evidence="9">
    <name type="scientific">Hydra vulgaris</name>
    <name type="common">Hydra</name>
    <name type="synonym">Hydra attenuata</name>
    <dbReference type="NCBI Taxonomy" id="6087"/>
    <lineage>
        <taxon>Eukaryota</taxon>
        <taxon>Metazoa</taxon>
        <taxon>Cnidaria</taxon>
        <taxon>Hydrozoa</taxon>
        <taxon>Hydroidolina</taxon>
        <taxon>Anthoathecata</taxon>
        <taxon>Aplanulata</taxon>
        <taxon>Hydridae</taxon>
        <taxon>Hydra</taxon>
    </lineage>
</organism>
<dbReference type="GO" id="GO:0000981">
    <property type="term" value="F:DNA-binding transcription factor activity, RNA polymerase II-specific"/>
    <property type="evidence" value="ECO:0007669"/>
    <property type="project" value="InterPro"/>
</dbReference>
<dbReference type="PANTHER" id="PTHR24340:SF37">
    <property type="entry name" value="HOMEOBOX PROTEIN SLOU"/>
    <property type="match status" value="1"/>
</dbReference>
<dbReference type="OrthoDB" id="6159439at2759"/>
<dbReference type="PROSITE" id="PS00027">
    <property type="entry name" value="HOMEOBOX_1"/>
    <property type="match status" value="1"/>
</dbReference>
<evidence type="ECO:0000256" key="7">
    <source>
        <dbReference type="SAM" id="MobiDB-lite"/>
    </source>
</evidence>
<dbReference type="PRINTS" id="PR00031">
    <property type="entry name" value="HTHREPRESSR"/>
</dbReference>
<dbReference type="GO" id="GO:0005634">
    <property type="term" value="C:nucleus"/>
    <property type="evidence" value="ECO:0007669"/>
    <property type="project" value="UniProtKB-SubCell"/>
</dbReference>
<evidence type="ECO:0000256" key="1">
    <source>
        <dbReference type="ARBA" id="ARBA00004123"/>
    </source>
</evidence>
<dbReference type="EMBL" id="HAAD01000532">
    <property type="protein sequence ID" value="CDG66764.1"/>
    <property type="molecule type" value="mRNA"/>
</dbReference>
<feature type="compositionally biased region" description="Basic and acidic residues" evidence="7">
    <location>
        <begin position="91"/>
        <end position="109"/>
    </location>
</feature>
<dbReference type="InterPro" id="IPR000047">
    <property type="entry name" value="HTH_motif"/>
</dbReference>
<dbReference type="SMART" id="SM00389">
    <property type="entry name" value="HOX"/>
    <property type="match status" value="1"/>
</dbReference>
<keyword evidence="3 5" id="KW-0371">Homeobox</keyword>
<evidence type="ECO:0000256" key="6">
    <source>
        <dbReference type="RuleBase" id="RU000682"/>
    </source>
</evidence>
<dbReference type="InterPro" id="IPR009057">
    <property type="entry name" value="Homeodomain-like_sf"/>
</dbReference>
<dbReference type="Gene3D" id="1.10.10.60">
    <property type="entry name" value="Homeodomain-like"/>
    <property type="match status" value="1"/>
</dbReference>
<dbReference type="PRINTS" id="PR00024">
    <property type="entry name" value="HOMEOBOX"/>
</dbReference>
<dbReference type="InterPro" id="IPR050394">
    <property type="entry name" value="Homeobox_NK-like"/>
</dbReference>
<dbReference type="GO" id="GO:0030154">
    <property type="term" value="P:cell differentiation"/>
    <property type="evidence" value="ECO:0007669"/>
    <property type="project" value="TreeGrafter"/>
</dbReference>
<dbReference type="InterPro" id="IPR020479">
    <property type="entry name" value="HD_metazoa"/>
</dbReference>
<comment type="subcellular location">
    <subcellularLocation>
        <location evidence="1 5 6">Nucleus</location>
    </subcellularLocation>
</comment>
<feature type="region of interest" description="Disordered" evidence="7">
    <location>
        <begin position="86"/>
        <end position="124"/>
    </location>
</feature>
<dbReference type="PANTHER" id="PTHR24340">
    <property type="entry name" value="HOMEOBOX PROTEIN NKX"/>
    <property type="match status" value="1"/>
</dbReference>
<proteinExistence type="evidence at transcript level"/>